<dbReference type="Pfam" id="PF09723">
    <property type="entry name" value="Zn_ribbon_8"/>
    <property type="match status" value="1"/>
</dbReference>
<organism evidence="2 3">
    <name type="scientific">Novipirellula rosea</name>
    <dbReference type="NCBI Taxonomy" id="1031540"/>
    <lineage>
        <taxon>Bacteria</taxon>
        <taxon>Pseudomonadati</taxon>
        <taxon>Planctomycetota</taxon>
        <taxon>Planctomycetia</taxon>
        <taxon>Pirellulales</taxon>
        <taxon>Pirellulaceae</taxon>
        <taxon>Novipirellula</taxon>
    </lineage>
</organism>
<dbReference type="NCBIfam" id="TIGR02605">
    <property type="entry name" value="CxxC_CxxC_SSSS"/>
    <property type="match status" value="1"/>
</dbReference>
<proteinExistence type="predicted"/>
<reference evidence="3" key="1">
    <citation type="journal article" date="2019" name="Int. J. Syst. Evol. Microbiol.">
        <title>The Global Catalogue of Microorganisms (GCM) 10K type strain sequencing project: providing services to taxonomists for standard genome sequencing and annotation.</title>
        <authorList>
            <consortium name="The Broad Institute Genomics Platform"/>
            <consortium name="The Broad Institute Genome Sequencing Center for Infectious Disease"/>
            <person name="Wu L."/>
            <person name="Ma J."/>
        </authorList>
    </citation>
    <scope>NUCLEOTIDE SEQUENCE [LARGE SCALE GENOMIC DNA]</scope>
    <source>
        <strain evidence="3">JCM 17759</strain>
    </source>
</reference>
<name>A0ABP8MQW4_9BACT</name>
<dbReference type="InterPro" id="IPR013429">
    <property type="entry name" value="Regulatory_FmdB_Zinc_ribbon"/>
</dbReference>
<evidence type="ECO:0000259" key="1">
    <source>
        <dbReference type="SMART" id="SM00834"/>
    </source>
</evidence>
<dbReference type="SMART" id="SM00834">
    <property type="entry name" value="CxxC_CXXC_SSSS"/>
    <property type="match status" value="1"/>
</dbReference>
<dbReference type="Proteomes" id="UP001500840">
    <property type="component" value="Unassembled WGS sequence"/>
</dbReference>
<protein>
    <recommendedName>
        <fullName evidence="1">Putative regulatory protein FmdB zinc ribbon domain-containing protein</fullName>
    </recommendedName>
</protein>
<feature type="domain" description="Putative regulatory protein FmdB zinc ribbon" evidence="1">
    <location>
        <begin position="18"/>
        <end position="58"/>
    </location>
</feature>
<comment type="caution">
    <text evidence="2">The sequence shown here is derived from an EMBL/GenBank/DDBJ whole genome shotgun (WGS) entry which is preliminary data.</text>
</comment>
<evidence type="ECO:0000313" key="3">
    <source>
        <dbReference type="Proteomes" id="UP001500840"/>
    </source>
</evidence>
<sequence>MSIIDAKNTYLSGFYKTMPLYEYECKPCNQVVEVLLRREDEVAECPHCGNKKMERQLSVTAAPTVRSGASLPMAGGGEACGAPRCCGGGCQM</sequence>
<dbReference type="RefSeq" id="WP_345322323.1">
    <property type="nucleotide sequence ID" value="NZ_BAABGA010000030.1"/>
</dbReference>
<gene>
    <name evidence="2" type="ORF">GCM10023156_24280</name>
</gene>
<evidence type="ECO:0000313" key="2">
    <source>
        <dbReference type="EMBL" id="GAA4453365.1"/>
    </source>
</evidence>
<dbReference type="EMBL" id="BAABGA010000030">
    <property type="protein sequence ID" value="GAA4453365.1"/>
    <property type="molecule type" value="Genomic_DNA"/>
</dbReference>
<accession>A0ABP8MQW4</accession>
<keyword evidence="3" id="KW-1185">Reference proteome</keyword>